<name>A0AAW6T6K6_9MICO</name>
<comment type="caution">
    <text evidence="3">The sequence shown here is derived from an EMBL/GenBank/DDBJ whole genome shotgun (WGS) entry which is preliminary data.</text>
</comment>
<dbReference type="PANTHER" id="PTHR43187">
    <property type="entry name" value="GLUTAMINE AMIDOTRANSFERASE DUG3-RELATED"/>
    <property type="match status" value="1"/>
</dbReference>
<dbReference type="Gene3D" id="3.60.20.10">
    <property type="entry name" value="Glutamine Phosphoribosylpyrophosphate, subunit 1, domain 1"/>
    <property type="match status" value="1"/>
</dbReference>
<dbReference type="InterPro" id="IPR052373">
    <property type="entry name" value="Gamma-glu_amide_hydrolase"/>
</dbReference>
<dbReference type="CDD" id="cd01908">
    <property type="entry name" value="YafJ"/>
    <property type="match status" value="1"/>
</dbReference>
<evidence type="ECO:0000259" key="2">
    <source>
        <dbReference type="PROSITE" id="PS51278"/>
    </source>
</evidence>
<proteinExistence type="predicted"/>
<organism evidence="3 4">
    <name type="scientific">Ruicaihuangia caeni</name>
    <dbReference type="NCBI Taxonomy" id="3042517"/>
    <lineage>
        <taxon>Bacteria</taxon>
        <taxon>Bacillati</taxon>
        <taxon>Actinomycetota</taxon>
        <taxon>Actinomycetes</taxon>
        <taxon>Micrococcales</taxon>
        <taxon>Microbacteriaceae</taxon>
        <taxon>Ruicaihuangia</taxon>
    </lineage>
</organism>
<gene>
    <name evidence="3" type="ORF">QF206_00555</name>
</gene>
<dbReference type="InterPro" id="IPR026869">
    <property type="entry name" value="EgtC-like"/>
</dbReference>
<dbReference type="Proteomes" id="UP001321506">
    <property type="component" value="Unassembled WGS sequence"/>
</dbReference>
<dbReference type="SUPFAM" id="SSF56235">
    <property type="entry name" value="N-terminal nucleophile aminohydrolases (Ntn hydrolases)"/>
    <property type="match status" value="1"/>
</dbReference>
<keyword evidence="1 3" id="KW-0315">Glutamine amidotransferase</keyword>
<dbReference type="AlphaFoldDB" id="A0AAW6T6K6"/>
<dbReference type="Pfam" id="PF13230">
    <property type="entry name" value="GATase_4"/>
    <property type="match status" value="1"/>
</dbReference>
<dbReference type="InterPro" id="IPR029055">
    <property type="entry name" value="Ntn_hydrolases_N"/>
</dbReference>
<evidence type="ECO:0000313" key="3">
    <source>
        <dbReference type="EMBL" id="MDI2097458.1"/>
    </source>
</evidence>
<evidence type="ECO:0000313" key="4">
    <source>
        <dbReference type="Proteomes" id="UP001321506"/>
    </source>
</evidence>
<feature type="domain" description="Glutamine amidotransferase type-2" evidence="2">
    <location>
        <begin position="2"/>
        <end position="278"/>
    </location>
</feature>
<dbReference type="InterPro" id="IPR017932">
    <property type="entry name" value="GATase_2_dom"/>
</dbReference>
<accession>A0AAW6T6K6</accession>
<dbReference type="PANTHER" id="PTHR43187:SF1">
    <property type="entry name" value="GLUTAMINE AMIDOTRANSFERASE DUG3-RELATED"/>
    <property type="match status" value="1"/>
</dbReference>
<sequence>MCRWLAYLGEPIQPSKLIVDTPNSLVAQSLNSPLGAQTVNGDGFGLAWYPDATAESTPAVFRSIEPAWHDENVRELSRAIETPLFFAHVRAATLPPVQKTNCHPFRYESWLFMHNGVIREFPRLHRQLALAIAPELFESVRGTTDSEVLFFLALTHGLREDPVGGLARAIREVEQVGRAHGIPYPVQGTFAISNGSTVWAFRYSSERRSRTLFHSEDVTTLRMLYPEVERLQGYGEQSRVIVSEPLSDLPDAFHEVPESTVAILDMNGYRHEPFLQEA</sequence>
<keyword evidence="4" id="KW-1185">Reference proteome</keyword>
<dbReference type="PROSITE" id="PS51278">
    <property type="entry name" value="GATASE_TYPE_2"/>
    <property type="match status" value="1"/>
</dbReference>
<evidence type="ECO:0000256" key="1">
    <source>
        <dbReference type="ARBA" id="ARBA00022962"/>
    </source>
</evidence>
<dbReference type="RefSeq" id="WP_281487253.1">
    <property type="nucleotide sequence ID" value="NZ_JASATX010000001.1"/>
</dbReference>
<protein>
    <submittedName>
        <fullName evidence="3">Class II glutamine amidotransferase</fullName>
    </submittedName>
</protein>
<reference evidence="3 4" key="1">
    <citation type="submission" date="2023-04" db="EMBL/GenBank/DDBJ databases">
        <title>Klugiella caeni sp. nov. isolated from the sludge of biochemical tank.</title>
        <authorList>
            <person name="Geng K."/>
        </authorList>
    </citation>
    <scope>NUCLEOTIDE SEQUENCE [LARGE SCALE GENOMIC DNA]</scope>
    <source>
        <strain evidence="3 4">YN-L-19</strain>
    </source>
</reference>
<dbReference type="EMBL" id="JASATX010000001">
    <property type="protein sequence ID" value="MDI2097458.1"/>
    <property type="molecule type" value="Genomic_DNA"/>
</dbReference>